<reference evidence="1" key="1">
    <citation type="journal article" date="2021" name="Microb. Physiol.">
        <title>Proteogenomic Insights into the Physiology of Marine, Sulfate-Reducing, Filamentous Desulfonema limicola and Desulfonema magnum.</title>
        <authorList>
            <person name="Schnaars V."/>
            <person name="Wohlbrand L."/>
            <person name="Scheve S."/>
            <person name="Hinrichs C."/>
            <person name="Reinhardt R."/>
            <person name="Rabus R."/>
        </authorList>
    </citation>
    <scope>NUCLEOTIDE SEQUENCE</scope>
    <source>
        <strain evidence="1">5ac10</strain>
    </source>
</reference>
<dbReference type="Proteomes" id="UP000663720">
    <property type="component" value="Chromosome"/>
</dbReference>
<dbReference type="InterPro" id="IPR014985">
    <property type="entry name" value="WbqC"/>
</dbReference>
<gene>
    <name evidence="1" type="ORF">dnl_17590</name>
</gene>
<dbReference type="Pfam" id="PF08889">
    <property type="entry name" value="WbqC"/>
    <property type="match status" value="1"/>
</dbReference>
<dbReference type="AlphaFoldDB" id="A0A975B650"/>
<organism evidence="1 2">
    <name type="scientific">Desulfonema limicola</name>
    <dbReference type="NCBI Taxonomy" id="45656"/>
    <lineage>
        <taxon>Bacteria</taxon>
        <taxon>Pseudomonadati</taxon>
        <taxon>Thermodesulfobacteriota</taxon>
        <taxon>Desulfobacteria</taxon>
        <taxon>Desulfobacterales</taxon>
        <taxon>Desulfococcaceae</taxon>
        <taxon>Desulfonema</taxon>
    </lineage>
</organism>
<accession>A0A975B650</accession>
<keyword evidence="2" id="KW-1185">Reference proteome</keyword>
<sequence length="89" mass="10271">MDLKNDEPSARLAEICKNLGADTYLAGRDGEKYMDMKLFKDQGIKVIFQEFNHPVYPQVFGEFISHLSIVDLLFNCGHDSMEIIRKYNP</sequence>
<protein>
    <submittedName>
        <fullName evidence="1">WbqC-like domain-containing protein</fullName>
    </submittedName>
</protein>
<name>A0A975B650_9BACT</name>
<evidence type="ECO:0000313" key="2">
    <source>
        <dbReference type="Proteomes" id="UP000663720"/>
    </source>
</evidence>
<proteinExistence type="predicted"/>
<dbReference type="KEGG" id="dli:dnl_17590"/>
<evidence type="ECO:0000313" key="1">
    <source>
        <dbReference type="EMBL" id="QTA79488.1"/>
    </source>
</evidence>
<dbReference type="EMBL" id="CP061799">
    <property type="protein sequence ID" value="QTA79488.1"/>
    <property type="molecule type" value="Genomic_DNA"/>
</dbReference>